<evidence type="ECO:0000259" key="4">
    <source>
        <dbReference type="PROSITE" id="PS50949"/>
    </source>
</evidence>
<dbReference type="Gene3D" id="1.10.10.10">
    <property type="entry name" value="Winged helix-like DNA-binding domain superfamily/Winged helix DNA-binding domain"/>
    <property type="match status" value="1"/>
</dbReference>
<dbReference type="PRINTS" id="PR00035">
    <property type="entry name" value="HTHGNTR"/>
</dbReference>
<evidence type="ECO:0000256" key="3">
    <source>
        <dbReference type="ARBA" id="ARBA00023163"/>
    </source>
</evidence>
<organism evidence="5 6">
    <name type="scientific">Lederbergia citrea</name>
    <dbReference type="NCBI Taxonomy" id="2833581"/>
    <lineage>
        <taxon>Bacteria</taxon>
        <taxon>Bacillati</taxon>
        <taxon>Bacillota</taxon>
        <taxon>Bacilli</taxon>
        <taxon>Bacillales</taxon>
        <taxon>Bacillaceae</taxon>
        <taxon>Lederbergia</taxon>
    </lineage>
</organism>
<dbReference type="InterPro" id="IPR000524">
    <property type="entry name" value="Tscrpt_reg_HTH_GntR"/>
</dbReference>
<evidence type="ECO:0000256" key="1">
    <source>
        <dbReference type="ARBA" id="ARBA00023015"/>
    </source>
</evidence>
<keyword evidence="1" id="KW-0805">Transcription regulation</keyword>
<dbReference type="SMART" id="SM00866">
    <property type="entry name" value="UTRA"/>
    <property type="match status" value="1"/>
</dbReference>
<dbReference type="Pfam" id="PF07702">
    <property type="entry name" value="UTRA"/>
    <property type="match status" value="1"/>
</dbReference>
<dbReference type="Pfam" id="PF00392">
    <property type="entry name" value="GntR"/>
    <property type="match status" value="1"/>
</dbReference>
<dbReference type="RefSeq" id="WP_213099046.1">
    <property type="nucleotide sequence ID" value="NZ_JAGYPK010000003.1"/>
</dbReference>
<accession>A0A942USJ5</accession>
<dbReference type="GO" id="GO:0003700">
    <property type="term" value="F:DNA-binding transcription factor activity"/>
    <property type="evidence" value="ECO:0007669"/>
    <property type="project" value="InterPro"/>
</dbReference>
<dbReference type="InterPro" id="IPR036390">
    <property type="entry name" value="WH_DNA-bd_sf"/>
</dbReference>
<dbReference type="GO" id="GO:0003677">
    <property type="term" value="F:DNA binding"/>
    <property type="evidence" value="ECO:0007669"/>
    <property type="project" value="UniProtKB-KW"/>
</dbReference>
<keyword evidence="2" id="KW-0238">DNA-binding</keyword>
<dbReference type="Gene3D" id="3.40.1410.10">
    <property type="entry name" value="Chorismate lyase-like"/>
    <property type="match status" value="1"/>
</dbReference>
<evidence type="ECO:0000313" key="5">
    <source>
        <dbReference type="EMBL" id="MBS4223988.1"/>
    </source>
</evidence>
<dbReference type="EMBL" id="JAGYPN010000003">
    <property type="protein sequence ID" value="MBS4223988.1"/>
    <property type="molecule type" value="Genomic_DNA"/>
</dbReference>
<keyword evidence="6" id="KW-1185">Reference proteome</keyword>
<feature type="domain" description="HTH gntR-type" evidence="4">
    <location>
        <begin position="8"/>
        <end position="76"/>
    </location>
</feature>
<dbReference type="FunFam" id="1.10.10.10:FF:000079">
    <property type="entry name" value="GntR family transcriptional regulator"/>
    <property type="match status" value="1"/>
</dbReference>
<dbReference type="PANTHER" id="PTHR44846">
    <property type="entry name" value="MANNOSYL-D-GLYCERATE TRANSPORT/METABOLISM SYSTEM REPRESSOR MNGR-RELATED"/>
    <property type="match status" value="1"/>
</dbReference>
<name>A0A942USJ5_9BACI</name>
<gene>
    <name evidence="5" type="ORF">KHA91_14695</name>
</gene>
<dbReference type="InterPro" id="IPR050679">
    <property type="entry name" value="Bact_HTH_transcr_reg"/>
</dbReference>
<dbReference type="GO" id="GO:0045892">
    <property type="term" value="P:negative regulation of DNA-templated transcription"/>
    <property type="evidence" value="ECO:0007669"/>
    <property type="project" value="TreeGrafter"/>
</dbReference>
<dbReference type="InterPro" id="IPR011663">
    <property type="entry name" value="UTRA"/>
</dbReference>
<dbReference type="SUPFAM" id="SSF46785">
    <property type="entry name" value="Winged helix' DNA-binding domain"/>
    <property type="match status" value="1"/>
</dbReference>
<evidence type="ECO:0000256" key="2">
    <source>
        <dbReference type="ARBA" id="ARBA00023125"/>
    </source>
</evidence>
<dbReference type="SMART" id="SM00345">
    <property type="entry name" value="HTH_GNTR"/>
    <property type="match status" value="1"/>
</dbReference>
<reference evidence="5 6" key="1">
    <citation type="submission" date="2021-05" db="EMBL/GenBank/DDBJ databases">
        <title>Novel Bacillus species.</title>
        <authorList>
            <person name="Liu G."/>
        </authorList>
    </citation>
    <scope>NUCLEOTIDE SEQUENCE [LARGE SCALE GENOMIC DNA]</scope>
    <source>
        <strain evidence="5 6">FJAT-49682</strain>
    </source>
</reference>
<dbReference type="InterPro" id="IPR028978">
    <property type="entry name" value="Chorismate_lyase_/UTRA_dom_sf"/>
</dbReference>
<dbReference type="Proteomes" id="UP000676456">
    <property type="component" value="Unassembled WGS sequence"/>
</dbReference>
<dbReference type="CDD" id="cd07377">
    <property type="entry name" value="WHTH_GntR"/>
    <property type="match status" value="1"/>
</dbReference>
<dbReference type="PANTHER" id="PTHR44846:SF1">
    <property type="entry name" value="MANNOSYL-D-GLYCERATE TRANSPORT_METABOLISM SYSTEM REPRESSOR MNGR-RELATED"/>
    <property type="match status" value="1"/>
</dbReference>
<dbReference type="PROSITE" id="PS50949">
    <property type="entry name" value="HTH_GNTR"/>
    <property type="match status" value="1"/>
</dbReference>
<dbReference type="AlphaFoldDB" id="A0A942USJ5"/>
<comment type="caution">
    <text evidence="5">The sequence shown here is derived from an EMBL/GenBank/DDBJ whole genome shotgun (WGS) entry which is preliminary data.</text>
</comment>
<proteinExistence type="predicted"/>
<sequence length="245" mass="28023">MNQNKEQASLYNIVKMKIMEKIKSGKYQVGDKLPTEMELCEEYSVSRTTIRIALQQLALEGRIYRVQGKGTFVSKPKIQQSLSTTEKGFASQLIEQGYKPKTDIIELKVIPADSTLASHLQVNENDPVTQLARIRYANDEPLFYAVSYIPWHFAPGLVNDEESCKGSLFQLLQDKYNVKIHKTVEVLEPILASKQISEYLSVSEDTPVFHLETLTYDENLKPIEFSESVFRGDRSTFTIERIYTV</sequence>
<dbReference type="SUPFAM" id="SSF64288">
    <property type="entry name" value="Chorismate lyase-like"/>
    <property type="match status" value="1"/>
</dbReference>
<dbReference type="InterPro" id="IPR036388">
    <property type="entry name" value="WH-like_DNA-bd_sf"/>
</dbReference>
<evidence type="ECO:0000313" key="6">
    <source>
        <dbReference type="Proteomes" id="UP000676456"/>
    </source>
</evidence>
<keyword evidence="3" id="KW-0804">Transcription</keyword>
<protein>
    <submittedName>
        <fullName evidence="5">GntR family transcriptional regulator</fullName>
    </submittedName>
</protein>